<dbReference type="InterPro" id="IPR027417">
    <property type="entry name" value="P-loop_NTPase"/>
</dbReference>
<name>A0A2A4JJR9_HELVI</name>
<dbReference type="GO" id="GO:0005524">
    <property type="term" value="F:ATP binding"/>
    <property type="evidence" value="ECO:0007669"/>
    <property type="project" value="UniProtKB-UniRule"/>
</dbReference>
<dbReference type="SMART" id="SM00242">
    <property type="entry name" value="MYSc"/>
    <property type="match status" value="1"/>
</dbReference>
<dbReference type="PANTHER" id="PTHR13140:SF498">
    <property type="entry name" value="DACHS, ISOFORM E"/>
    <property type="match status" value="1"/>
</dbReference>
<evidence type="ECO:0000256" key="3">
    <source>
        <dbReference type="ARBA" id="ARBA00023123"/>
    </source>
</evidence>
<dbReference type="GO" id="GO:0051015">
    <property type="term" value="F:actin filament binding"/>
    <property type="evidence" value="ECO:0007669"/>
    <property type="project" value="TreeGrafter"/>
</dbReference>
<keyword evidence="2 6" id="KW-0067">ATP-binding</keyword>
<gene>
    <name evidence="9" type="ORF">B5V51_1049</name>
</gene>
<dbReference type="InterPro" id="IPR001609">
    <property type="entry name" value="Myosin_head_motor_dom-like"/>
</dbReference>
<evidence type="ECO:0000256" key="6">
    <source>
        <dbReference type="PROSITE-ProRule" id="PRU00782"/>
    </source>
</evidence>
<dbReference type="SUPFAM" id="SSF52540">
    <property type="entry name" value="P-loop containing nucleoside triphosphate hydrolases"/>
    <property type="match status" value="1"/>
</dbReference>
<evidence type="ECO:0000256" key="2">
    <source>
        <dbReference type="ARBA" id="ARBA00022840"/>
    </source>
</evidence>
<comment type="caution">
    <text evidence="9">The sequence shown here is derived from an EMBL/GenBank/DDBJ whole genome shotgun (WGS) entry which is preliminary data.</text>
</comment>
<keyword evidence="5 6" id="KW-0009">Actin-binding</keyword>
<dbReference type="GO" id="GO:0005737">
    <property type="term" value="C:cytoplasm"/>
    <property type="evidence" value="ECO:0007669"/>
    <property type="project" value="TreeGrafter"/>
</dbReference>
<dbReference type="STRING" id="7102.A0A2A4JJR9"/>
<feature type="domain" description="Myosin motor" evidence="8">
    <location>
        <begin position="1"/>
        <end position="582"/>
    </location>
</feature>
<dbReference type="GO" id="GO:0007015">
    <property type="term" value="P:actin filament organization"/>
    <property type="evidence" value="ECO:0007669"/>
    <property type="project" value="TreeGrafter"/>
</dbReference>
<evidence type="ECO:0000313" key="9">
    <source>
        <dbReference type="EMBL" id="PCG72211.1"/>
    </source>
</evidence>
<dbReference type="GO" id="GO:0016459">
    <property type="term" value="C:myosin complex"/>
    <property type="evidence" value="ECO:0007669"/>
    <property type="project" value="UniProtKB-KW"/>
</dbReference>
<dbReference type="PRINTS" id="PR00193">
    <property type="entry name" value="MYOSINHEAVY"/>
</dbReference>
<evidence type="ECO:0000259" key="8">
    <source>
        <dbReference type="PROSITE" id="PS51456"/>
    </source>
</evidence>
<keyword evidence="1 6" id="KW-0547">Nucleotide-binding</keyword>
<feature type="region of interest" description="Actin-binding" evidence="6">
    <location>
        <begin position="461"/>
        <end position="483"/>
    </location>
</feature>
<feature type="binding site" evidence="6">
    <location>
        <begin position="55"/>
        <end position="62"/>
    </location>
    <ligand>
        <name>ATP</name>
        <dbReference type="ChEBI" id="CHEBI:30616"/>
    </ligand>
</feature>
<dbReference type="AlphaFoldDB" id="A0A2A4JJR9"/>
<comment type="similarity">
    <text evidence="6">Belongs to the TRAFAC class myosin-kinesin ATPase superfamily. Myosin family.</text>
</comment>
<evidence type="ECO:0000256" key="4">
    <source>
        <dbReference type="ARBA" id="ARBA00023175"/>
    </source>
</evidence>
<dbReference type="GO" id="GO:0016020">
    <property type="term" value="C:membrane"/>
    <property type="evidence" value="ECO:0007669"/>
    <property type="project" value="TreeGrafter"/>
</dbReference>
<keyword evidence="3 6" id="KW-0518">Myosin</keyword>
<dbReference type="InterPro" id="IPR036961">
    <property type="entry name" value="Kinesin_motor_dom_sf"/>
</dbReference>
<dbReference type="PROSITE" id="PS51456">
    <property type="entry name" value="MYOSIN_MOTOR"/>
    <property type="match status" value="1"/>
</dbReference>
<dbReference type="Gene3D" id="1.20.58.530">
    <property type="match status" value="1"/>
</dbReference>
<feature type="region of interest" description="Disordered" evidence="7">
    <location>
        <begin position="762"/>
        <end position="788"/>
    </location>
</feature>
<keyword evidence="4 6" id="KW-0505">Motor protein</keyword>
<protein>
    <recommendedName>
        <fullName evidence="8">Myosin motor domain-containing protein</fullName>
    </recommendedName>
</protein>
<dbReference type="EMBL" id="NWSH01001187">
    <property type="protein sequence ID" value="PCG72211.1"/>
    <property type="molecule type" value="Genomic_DNA"/>
</dbReference>
<organism evidence="9">
    <name type="scientific">Heliothis virescens</name>
    <name type="common">Tobacco budworm moth</name>
    <dbReference type="NCBI Taxonomy" id="7102"/>
    <lineage>
        <taxon>Eukaryota</taxon>
        <taxon>Metazoa</taxon>
        <taxon>Ecdysozoa</taxon>
        <taxon>Arthropoda</taxon>
        <taxon>Hexapoda</taxon>
        <taxon>Insecta</taxon>
        <taxon>Pterygota</taxon>
        <taxon>Neoptera</taxon>
        <taxon>Endopterygota</taxon>
        <taxon>Lepidoptera</taxon>
        <taxon>Glossata</taxon>
        <taxon>Ditrysia</taxon>
        <taxon>Noctuoidea</taxon>
        <taxon>Noctuidae</taxon>
        <taxon>Heliothinae</taxon>
        <taxon>Heliothis</taxon>
    </lineage>
</organism>
<dbReference type="GO" id="GO:0003774">
    <property type="term" value="F:cytoskeletal motor activity"/>
    <property type="evidence" value="ECO:0007669"/>
    <property type="project" value="UniProtKB-UniRule"/>
</dbReference>
<evidence type="ECO:0000256" key="5">
    <source>
        <dbReference type="ARBA" id="ARBA00023203"/>
    </source>
</evidence>
<accession>A0A2A4JJR9</accession>
<dbReference type="Gene3D" id="3.40.850.10">
    <property type="entry name" value="Kinesin motor domain"/>
    <property type="match status" value="2"/>
</dbReference>
<evidence type="ECO:0000256" key="7">
    <source>
        <dbReference type="SAM" id="MobiDB-lite"/>
    </source>
</evidence>
<proteinExistence type="inferred from homology"/>
<reference evidence="9" key="1">
    <citation type="submission" date="2017-09" db="EMBL/GenBank/DDBJ databases">
        <title>Contemporary evolution of a Lepidopteran species, Heliothis virescens, in response to modern agricultural practices.</title>
        <authorList>
            <person name="Fritz M.L."/>
            <person name="Deyonke A.M."/>
            <person name="Papanicolaou A."/>
            <person name="Micinski S."/>
            <person name="Westbrook J."/>
            <person name="Gould F."/>
        </authorList>
    </citation>
    <scope>NUCLEOTIDE SEQUENCE [LARGE SCALE GENOMIC DNA]</scope>
    <source>
        <strain evidence="9">HvINT-</strain>
        <tissue evidence="9">Whole body</tissue>
    </source>
</reference>
<sequence>MIGPILVAVNPYTDACNALTLRAARAQRPELARLVQDAVRHQADTGYPQAIILSGVSGSGKTYASMVLLRRLFDVAGGGPETDAFKHLAAAFTVLRALGTAATPANTHSSRIGHFIEVQVTDGALYRTKIHCYFLDQTRVVRPPPAERNYHIFYQMLAGLTPDERAQLHLEGYSPQDLRYLASAQHRRPEPEDAARFHAWKTCLVILGIPFLDVVRVLAAVLLLGNVHGGGRGRAGARSMAALNDAVRHATDGFVGILDMFGFEDAAPSRLEQLCANLCAETMQHFYNTHVFKSSAESCREEGVACALEVDYVDNVPCIDLVSSLRGGLLAALDAECAARGSPDQYVARIKAAHRGHPRLAEARPPHPRRFAVRHYAGEVSYDAADFLEANRDAVPDDLLAAFDSRTCEFGFATHLFGAELKALAAQGGPTGGQFRASPTVTAALDAAAATTLTQDFHTRLDNLLRTLVHARPHFVRCLRANATETPMLFERATVARQLRALQVLETAQLMASGYPHRMRFRAFGGRYRALWRRGAERESAAASLRRPEGQCAGACRPPPPRVPLCPLNTVAPRRVLERKRRARRQAADRVHSRGVGALDRLEGTRRAGQLDAGPRAACGRPHRRHAAAEARAATRRAGEAQRARCWAGPGVVVVSPERVRGPARDADRAAAAPQERAAACRRRAGVHVAGRRELGSRSQLHGWARTGARGVGRWRRGDAVLGAGARRGAATSGRRKAGGPHAQRCRTAVACAMRGVTHVDAARARAAADSADRPAGLRPPRVSTGRD</sequence>
<dbReference type="PANTHER" id="PTHR13140">
    <property type="entry name" value="MYOSIN"/>
    <property type="match status" value="1"/>
</dbReference>
<dbReference type="Pfam" id="PF00063">
    <property type="entry name" value="Myosin_head"/>
    <property type="match status" value="2"/>
</dbReference>
<evidence type="ECO:0000256" key="1">
    <source>
        <dbReference type="ARBA" id="ARBA00022741"/>
    </source>
</evidence>